<dbReference type="Proteomes" id="UP000799438">
    <property type="component" value="Unassembled WGS sequence"/>
</dbReference>
<accession>A0A6A6B4Y9</accession>
<gene>
    <name evidence="2" type="ORF">K452DRAFT_311950</name>
</gene>
<keyword evidence="3" id="KW-1185">Reference proteome</keyword>
<sequence length="196" mass="21702">MPSTHLVLVAALLKILKEALLRVGLCGGGSFRTSAACTLVRLEICNRRLSFEGSRQPPGRHKPARPLYYCVLTLVRRVGKTKAVRLTTVTHLLSRNVRRTLEAFGRYEGSSALKDAAEAGDSGVWKGGLALLLRDVMSQDMMRVLDGGDAEWRRRCSSVVGGWDDEWRVSWDVRCLWFGKDDVEAGVEKMVGAAKQ</sequence>
<name>A0A6A6B4Y9_9PEZI</name>
<dbReference type="RefSeq" id="XP_033393526.1">
    <property type="nucleotide sequence ID" value="XM_033543479.1"/>
</dbReference>
<proteinExistence type="predicted"/>
<organism evidence="2 3">
    <name type="scientific">Aplosporella prunicola CBS 121167</name>
    <dbReference type="NCBI Taxonomy" id="1176127"/>
    <lineage>
        <taxon>Eukaryota</taxon>
        <taxon>Fungi</taxon>
        <taxon>Dikarya</taxon>
        <taxon>Ascomycota</taxon>
        <taxon>Pezizomycotina</taxon>
        <taxon>Dothideomycetes</taxon>
        <taxon>Dothideomycetes incertae sedis</taxon>
        <taxon>Botryosphaeriales</taxon>
        <taxon>Aplosporellaceae</taxon>
        <taxon>Aplosporella</taxon>
    </lineage>
</organism>
<evidence type="ECO:0000256" key="1">
    <source>
        <dbReference type="SAM" id="SignalP"/>
    </source>
</evidence>
<dbReference type="EMBL" id="ML995499">
    <property type="protein sequence ID" value="KAF2137811.1"/>
    <property type="molecule type" value="Genomic_DNA"/>
</dbReference>
<feature type="chain" id="PRO_5025503112" evidence="1">
    <location>
        <begin position="20"/>
        <end position="196"/>
    </location>
</feature>
<reference evidence="2" key="1">
    <citation type="journal article" date="2020" name="Stud. Mycol.">
        <title>101 Dothideomycetes genomes: a test case for predicting lifestyles and emergence of pathogens.</title>
        <authorList>
            <person name="Haridas S."/>
            <person name="Albert R."/>
            <person name="Binder M."/>
            <person name="Bloem J."/>
            <person name="Labutti K."/>
            <person name="Salamov A."/>
            <person name="Andreopoulos B."/>
            <person name="Baker S."/>
            <person name="Barry K."/>
            <person name="Bills G."/>
            <person name="Bluhm B."/>
            <person name="Cannon C."/>
            <person name="Castanera R."/>
            <person name="Culley D."/>
            <person name="Daum C."/>
            <person name="Ezra D."/>
            <person name="Gonzalez J."/>
            <person name="Henrissat B."/>
            <person name="Kuo A."/>
            <person name="Liang C."/>
            <person name="Lipzen A."/>
            <person name="Lutzoni F."/>
            <person name="Magnuson J."/>
            <person name="Mondo S."/>
            <person name="Nolan M."/>
            <person name="Ohm R."/>
            <person name="Pangilinan J."/>
            <person name="Park H.-J."/>
            <person name="Ramirez L."/>
            <person name="Alfaro M."/>
            <person name="Sun H."/>
            <person name="Tritt A."/>
            <person name="Yoshinaga Y."/>
            <person name="Zwiers L.-H."/>
            <person name="Turgeon B."/>
            <person name="Goodwin S."/>
            <person name="Spatafora J."/>
            <person name="Crous P."/>
            <person name="Grigoriev I."/>
        </authorList>
    </citation>
    <scope>NUCLEOTIDE SEQUENCE</scope>
    <source>
        <strain evidence="2">CBS 121167</strain>
    </source>
</reference>
<evidence type="ECO:0000313" key="2">
    <source>
        <dbReference type="EMBL" id="KAF2137811.1"/>
    </source>
</evidence>
<evidence type="ECO:0000313" key="3">
    <source>
        <dbReference type="Proteomes" id="UP000799438"/>
    </source>
</evidence>
<dbReference type="GeneID" id="54300976"/>
<protein>
    <submittedName>
        <fullName evidence="2">Uncharacterized protein</fullName>
    </submittedName>
</protein>
<keyword evidence="1" id="KW-0732">Signal</keyword>
<dbReference type="AlphaFoldDB" id="A0A6A6B4Y9"/>
<feature type="signal peptide" evidence="1">
    <location>
        <begin position="1"/>
        <end position="19"/>
    </location>
</feature>